<reference evidence="1 2" key="1">
    <citation type="submission" date="2016-04" db="EMBL/GenBank/DDBJ databases">
        <title>Genome analyses suggest a sexual origin of heterokaryosis in a supposedly ancient asexual fungus.</title>
        <authorList>
            <person name="Ropars J."/>
            <person name="Sedzielewska K."/>
            <person name="Noel J."/>
            <person name="Charron P."/>
            <person name="Farinelli L."/>
            <person name="Marton T."/>
            <person name="Kruger M."/>
            <person name="Pelin A."/>
            <person name="Brachmann A."/>
            <person name="Corradi N."/>
        </authorList>
    </citation>
    <scope>NUCLEOTIDE SEQUENCE [LARGE SCALE GENOMIC DNA]</scope>
    <source>
        <strain evidence="1 2">C2</strain>
    </source>
</reference>
<reference evidence="1 2" key="2">
    <citation type="submission" date="2017-10" db="EMBL/GenBank/DDBJ databases">
        <title>Extensive intraspecific genome diversity in a model arbuscular mycorrhizal fungus.</title>
        <authorList>
            <person name="Chen E.C.H."/>
            <person name="Morin E."/>
            <person name="Baudet D."/>
            <person name="Noel J."/>
            <person name="Ndikumana S."/>
            <person name="Charron P."/>
            <person name="St-Onge C."/>
            <person name="Giorgi J."/>
            <person name="Grigoriev I.V."/>
            <person name="Roux C."/>
            <person name="Martin F.M."/>
            <person name="Corradi N."/>
        </authorList>
    </citation>
    <scope>NUCLEOTIDE SEQUENCE [LARGE SCALE GENOMIC DNA]</scope>
    <source>
        <strain evidence="1 2">C2</strain>
    </source>
</reference>
<sequence>MRFILLYFNNEFDSLAVSVRTETTGNGLQLKKQDDFIEYRRMRRWGSLDRFIYCGKVAITNFKGPELLKLLIAVNGINIQTLVTCVQKHLINDKKFLQENFMEILQIVYHNELFMELLKYSPLLEFLLNRDDLNLNEIEIWNGLIAELDQDISEWNKNYLIIIYSLN</sequence>
<organism evidence="1 2">
    <name type="scientific">Rhizophagus irregularis</name>
    <dbReference type="NCBI Taxonomy" id="588596"/>
    <lineage>
        <taxon>Eukaryota</taxon>
        <taxon>Fungi</taxon>
        <taxon>Fungi incertae sedis</taxon>
        <taxon>Mucoromycota</taxon>
        <taxon>Glomeromycotina</taxon>
        <taxon>Glomeromycetes</taxon>
        <taxon>Glomerales</taxon>
        <taxon>Glomeraceae</taxon>
        <taxon>Rhizophagus</taxon>
    </lineage>
</organism>
<proteinExistence type="predicted"/>
<dbReference type="Proteomes" id="UP000233469">
    <property type="component" value="Unassembled WGS sequence"/>
</dbReference>
<dbReference type="EMBL" id="LLXL01000875">
    <property type="protein sequence ID" value="PKK68165.1"/>
    <property type="molecule type" value="Genomic_DNA"/>
</dbReference>
<dbReference type="AlphaFoldDB" id="A0A2N1N2M6"/>
<accession>A0A2N1N2M6</accession>
<evidence type="ECO:0008006" key="3">
    <source>
        <dbReference type="Google" id="ProtNLM"/>
    </source>
</evidence>
<protein>
    <recommendedName>
        <fullName evidence="3">BACK domain-containing protein</fullName>
    </recommendedName>
</protein>
<evidence type="ECO:0000313" key="2">
    <source>
        <dbReference type="Proteomes" id="UP000233469"/>
    </source>
</evidence>
<dbReference type="VEuPathDB" id="FungiDB:RhiirA1_464863"/>
<name>A0A2N1N2M6_9GLOM</name>
<evidence type="ECO:0000313" key="1">
    <source>
        <dbReference type="EMBL" id="PKK68165.1"/>
    </source>
</evidence>
<comment type="caution">
    <text evidence="1">The sequence shown here is derived from an EMBL/GenBank/DDBJ whole genome shotgun (WGS) entry which is preliminary data.</text>
</comment>
<gene>
    <name evidence="1" type="ORF">RhiirC2_782621</name>
</gene>